<accession>A0AAI8L737</accession>
<dbReference type="RefSeq" id="WP_246091213.1">
    <property type="nucleotide sequence ID" value="NZ_CP032427.1"/>
</dbReference>
<sequence length="103" mass="11301">MRKHWLPSVASLAGVRSREFGGESRGTYGAAPTFHHYHPEDARRAASTIAEGRVEIPSTWRLDTPAGRLVEKGSLFVFRLGCLVVVAMLLSMVWLLVHALASS</sequence>
<evidence type="ECO:0000313" key="1">
    <source>
        <dbReference type="EMBL" id="AYC42721.1"/>
    </source>
</evidence>
<dbReference type="AlphaFoldDB" id="A0AAI8L737"/>
<name>A0AAI8L737_9ACTN</name>
<organism evidence="1 2">
    <name type="scientific">Streptomyces griseorubiginosus</name>
    <dbReference type="NCBI Taxonomy" id="67304"/>
    <lineage>
        <taxon>Bacteria</taxon>
        <taxon>Bacillati</taxon>
        <taxon>Actinomycetota</taxon>
        <taxon>Actinomycetes</taxon>
        <taxon>Kitasatosporales</taxon>
        <taxon>Streptomycetaceae</taxon>
        <taxon>Streptomyces</taxon>
    </lineage>
</organism>
<reference evidence="1 2" key="1">
    <citation type="submission" date="2018-09" db="EMBL/GenBank/DDBJ databases">
        <title>Production of Trimethoprim by Streptomyces sp. 3E-1.</title>
        <authorList>
            <person name="Kang H.J."/>
            <person name="Kim S.B."/>
        </authorList>
    </citation>
    <scope>NUCLEOTIDE SEQUENCE [LARGE SCALE GENOMIC DNA]</scope>
    <source>
        <strain evidence="1 2">3E-1</strain>
    </source>
</reference>
<gene>
    <name evidence="1" type="ORF">DWG14_07024</name>
</gene>
<proteinExistence type="predicted"/>
<dbReference type="GeneID" id="91285831"/>
<dbReference type="Proteomes" id="UP000265765">
    <property type="component" value="Chromosome"/>
</dbReference>
<dbReference type="EMBL" id="CP032427">
    <property type="protein sequence ID" value="AYC42721.1"/>
    <property type="molecule type" value="Genomic_DNA"/>
</dbReference>
<evidence type="ECO:0000313" key="2">
    <source>
        <dbReference type="Proteomes" id="UP000265765"/>
    </source>
</evidence>
<dbReference type="KEGG" id="sge:DWG14_07024"/>
<protein>
    <submittedName>
        <fullName evidence="1">Uncharacterized protein</fullName>
    </submittedName>
</protein>